<feature type="non-terminal residue" evidence="2">
    <location>
        <position position="1"/>
    </location>
</feature>
<accession>A0A9W7G4H7</accession>
<dbReference type="OrthoDB" id="26525at2759"/>
<evidence type="ECO:0000313" key="3">
    <source>
        <dbReference type="Proteomes" id="UP001165065"/>
    </source>
</evidence>
<dbReference type="Pfam" id="PF00168">
    <property type="entry name" value="C2"/>
    <property type="match status" value="1"/>
</dbReference>
<organism evidence="2 3">
    <name type="scientific">Triparma columacea</name>
    <dbReference type="NCBI Taxonomy" id="722753"/>
    <lineage>
        <taxon>Eukaryota</taxon>
        <taxon>Sar</taxon>
        <taxon>Stramenopiles</taxon>
        <taxon>Ochrophyta</taxon>
        <taxon>Bolidophyceae</taxon>
        <taxon>Parmales</taxon>
        <taxon>Triparmaceae</taxon>
        <taxon>Triparma</taxon>
    </lineage>
</organism>
<gene>
    <name evidence="2" type="ORF">TrCOL_g7358</name>
</gene>
<reference evidence="3" key="1">
    <citation type="journal article" date="2023" name="Commun. Biol.">
        <title>Genome analysis of Parmales, the sister group of diatoms, reveals the evolutionary specialization of diatoms from phago-mixotrophs to photoautotrophs.</title>
        <authorList>
            <person name="Ban H."/>
            <person name="Sato S."/>
            <person name="Yoshikawa S."/>
            <person name="Yamada K."/>
            <person name="Nakamura Y."/>
            <person name="Ichinomiya M."/>
            <person name="Sato N."/>
            <person name="Blanc-Mathieu R."/>
            <person name="Endo H."/>
            <person name="Kuwata A."/>
            <person name="Ogata H."/>
        </authorList>
    </citation>
    <scope>NUCLEOTIDE SEQUENCE [LARGE SCALE GENOMIC DNA]</scope>
</reference>
<dbReference type="InterPro" id="IPR000008">
    <property type="entry name" value="C2_dom"/>
</dbReference>
<evidence type="ECO:0000313" key="2">
    <source>
        <dbReference type="EMBL" id="GMI32612.1"/>
    </source>
</evidence>
<name>A0A9W7G4H7_9STRA</name>
<evidence type="ECO:0000259" key="1">
    <source>
        <dbReference type="Pfam" id="PF00168"/>
    </source>
</evidence>
<dbReference type="EMBL" id="BRYA01000787">
    <property type="protein sequence ID" value="GMI32612.1"/>
    <property type="molecule type" value="Genomic_DNA"/>
</dbReference>
<comment type="caution">
    <text evidence="2">The sequence shown here is derived from an EMBL/GenBank/DDBJ whole genome shotgun (WGS) entry which is preliminary data.</text>
</comment>
<dbReference type="Proteomes" id="UP001165065">
    <property type="component" value="Unassembled WGS sequence"/>
</dbReference>
<dbReference type="AlphaFoldDB" id="A0A9W7G4H7"/>
<dbReference type="InterPro" id="IPR035892">
    <property type="entry name" value="C2_domain_sf"/>
</dbReference>
<dbReference type="Gene3D" id="2.60.40.150">
    <property type="entry name" value="C2 domain"/>
    <property type="match status" value="1"/>
</dbReference>
<dbReference type="SUPFAM" id="SSF49562">
    <property type="entry name" value="C2 domain (Calcium/lipid-binding domain, CaLB)"/>
    <property type="match status" value="1"/>
</dbReference>
<keyword evidence="3" id="KW-1185">Reference proteome</keyword>
<proteinExistence type="predicted"/>
<sequence length="134" mass="14787">KTIRLEVFDDDVGKDDLIGAVNIEIPDIIKEGSVDKWFEIKSKNGKKSHGEIKLKINVKNARGVSGDVSKKQGYPVCWDKRGVDKDKWEEELCTPYTVQGYGVRGKVYDRAVPARRAGVGAMGTGGVSQMFSII</sequence>
<feature type="domain" description="C2" evidence="1">
    <location>
        <begin position="2"/>
        <end position="39"/>
    </location>
</feature>
<protein>
    <recommendedName>
        <fullName evidence="1">C2 domain-containing protein</fullName>
    </recommendedName>
</protein>